<accession>Q13I91</accession>
<dbReference type="EMBL" id="CP000272">
    <property type="protein sequence ID" value="ABE36198.1"/>
    <property type="molecule type" value="Genomic_DNA"/>
</dbReference>
<dbReference type="eggNOG" id="COG3386">
    <property type="taxonomic scope" value="Bacteria"/>
</dbReference>
<dbReference type="SUPFAM" id="SSF101898">
    <property type="entry name" value="NHL repeat"/>
    <property type="match status" value="1"/>
</dbReference>
<dbReference type="STRING" id="266265.Bxe_C0275"/>
<dbReference type="Gene3D" id="2.40.10.500">
    <property type="match status" value="1"/>
</dbReference>
<dbReference type="InterPro" id="IPR015943">
    <property type="entry name" value="WD40/YVTN_repeat-like_dom_sf"/>
</dbReference>
<dbReference type="PANTHER" id="PTHR40274:SF4">
    <property type="entry name" value="BLL1406 PROTEIN"/>
    <property type="match status" value="1"/>
</dbReference>
<gene>
    <name evidence="1" type="ORF">Bxe_C0275</name>
</gene>
<dbReference type="eggNOG" id="COG3391">
    <property type="taxonomic scope" value="Bacteria"/>
</dbReference>
<evidence type="ECO:0000313" key="2">
    <source>
        <dbReference type="Proteomes" id="UP000001817"/>
    </source>
</evidence>
<dbReference type="InterPro" id="IPR051344">
    <property type="entry name" value="Vgb"/>
</dbReference>
<organism evidence="1 2">
    <name type="scientific">Paraburkholderia xenovorans (strain LB400)</name>
    <dbReference type="NCBI Taxonomy" id="266265"/>
    <lineage>
        <taxon>Bacteria</taxon>
        <taxon>Pseudomonadati</taxon>
        <taxon>Pseudomonadota</taxon>
        <taxon>Betaproteobacteria</taxon>
        <taxon>Burkholderiales</taxon>
        <taxon>Burkholderiaceae</taxon>
        <taxon>Paraburkholderia</taxon>
    </lineage>
</organism>
<dbReference type="SUPFAM" id="SSF63829">
    <property type="entry name" value="Calcium-dependent phosphotriesterase"/>
    <property type="match status" value="1"/>
</dbReference>
<dbReference type="AlphaFoldDB" id="Q13I91"/>
<evidence type="ECO:0000313" key="1">
    <source>
        <dbReference type="EMBL" id="ABE36198.1"/>
    </source>
</evidence>
<keyword evidence="2" id="KW-1185">Reference proteome</keyword>
<dbReference type="KEGG" id="bxe:Bxe_C0275"/>
<reference evidence="1 2" key="1">
    <citation type="journal article" date="2006" name="Proc. Natl. Acad. Sci. U.S.A.">
        <title>Burkholderia xenovorans LB400 harbors a multi-replicon, 9.73-Mbp genome shaped for versatility.</title>
        <authorList>
            <person name="Chain P.S."/>
            <person name="Denef V.J."/>
            <person name="Konstantinidis K.T."/>
            <person name="Vergez L.M."/>
            <person name="Agullo L."/>
            <person name="Reyes V.L."/>
            <person name="Hauser L."/>
            <person name="Cordova M."/>
            <person name="Gomez L."/>
            <person name="Gonzalez M."/>
            <person name="Land M."/>
            <person name="Lao V."/>
            <person name="Larimer F."/>
            <person name="LiPuma J.J."/>
            <person name="Mahenthiralingam E."/>
            <person name="Malfatti S.A."/>
            <person name="Marx C.J."/>
            <person name="Parnell J.J."/>
            <person name="Ramette A."/>
            <person name="Richardson P."/>
            <person name="Seeger M."/>
            <person name="Smith D."/>
            <person name="Spilker T."/>
            <person name="Sul W.J."/>
            <person name="Tsoi T.V."/>
            <person name="Ulrich L.E."/>
            <person name="Zhulin I.B."/>
            <person name="Tiedje J.M."/>
        </authorList>
    </citation>
    <scope>NUCLEOTIDE SEQUENCE [LARGE SCALE GENOMIC DNA]</scope>
    <source>
        <strain evidence="1 2">LB400</strain>
    </source>
</reference>
<dbReference type="InterPro" id="IPR011042">
    <property type="entry name" value="6-blade_b-propeller_TolB-like"/>
</dbReference>
<dbReference type="Gene3D" id="2.130.10.10">
    <property type="entry name" value="YVTN repeat-like/Quinoprotein amine dehydrogenase"/>
    <property type="match status" value="1"/>
</dbReference>
<proteinExistence type="predicted"/>
<dbReference type="Proteomes" id="UP000001817">
    <property type="component" value="Chromosome 3"/>
</dbReference>
<evidence type="ECO:0008006" key="3">
    <source>
        <dbReference type="Google" id="ProtNLM"/>
    </source>
</evidence>
<sequence length="502" mass="51986">MRFGPDGKLYVAQCFGSQISAIDTRNGAATTVTPVGSDIVAPDDLAFDSKGNLFATEVMTDRVSMRSADGTVRVLNDGLPTANGITVHGDRIFVDEFRVGGRVLELYTDGRSPRVIAENLTLPNALSMGPDGKLYFPLVATGEVWRVAVENGSPECVVSGLSIPTAVKFDVRNGGLVVTEAGSGEVTWVDVVSGKRKTLATLRPGSDNLVFDGDGRLFVSHFTDGGITEIGADGNIRTLVAPGLVGPFGIAVDGGGSVYIADGMTLAVVDTSGQLHQPANLLNHGFPGYIRGIAVSDGGTVFVTNSAGGLARYRAGEEATFLLPDLDQPMGLAALPNGAIRVCEAGRGRVIEYAPDGSTHTLASGLRFPTGIACTAQGRSFVSEGAGGRVVELHHGVVSTVLDGLVEPHGLAIAGAALYVLDRGARTLYAVSLEDGSTEQLSHSLPVGPAPNIVPRQLPGIKNLMPGPLHSFAGLAADRTGAIYVSCDGDGSVRRLCREAAV</sequence>
<dbReference type="PANTHER" id="PTHR40274">
    <property type="entry name" value="VIRGINIAMYCIN B LYASE"/>
    <property type="match status" value="1"/>
</dbReference>
<name>Q13I91_PARXL</name>
<protein>
    <recommendedName>
        <fullName evidence="3">SMP-30/Gluconolactonase/LRE-like region domain-containing protein</fullName>
    </recommendedName>
</protein>
<dbReference type="Gene3D" id="2.120.10.30">
    <property type="entry name" value="TolB, C-terminal domain"/>
    <property type="match status" value="1"/>
</dbReference>